<evidence type="ECO:0000313" key="3">
    <source>
        <dbReference type="EMBL" id="UZA02437.1"/>
    </source>
</evidence>
<dbReference type="SUPFAM" id="SSF111369">
    <property type="entry name" value="HlyD-like secretion proteins"/>
    <property type="match status" value="1"/>
</dbReference>
<protein>
    <submittedName>
        <fullName evidence="4">Biotin/lipoyl-binding protein</fullName>
    </submittedName>
</protein>
<comment type="similarity">
    <text evidence="1">Belongs to the membrane fusion protein (MFP) (TC 8.A.1) family.</text>
</comment>
<evidence type="ECO:0000313" key="5">
    <source>
        <dbReference type="Proteomes" id="UP001163283"/>
    </source>
</evidence>
<dbReference type="Gene3D" id="2.40.50.100">
    <property type="match status" value="1"/>
</dbReference>
<evidence type="ECO:0000313" key="4">
    <source>
        <dbReference type="EMBL" id="UZA50971.1"/>
    </source>
</evidence>
<evidence type="ECO:0000313" key="6">
    <source>
        <dbReference type="Proteomes" id="UP001163632"/>
    </source>
</evidence>
<accession>A0AAQ2Q1D0</accession>
<dbReference type="Proteomes" id="UP001163283">
    <property type="component" value="Chromosome"/>
</dbReference>
<gene>
    <name evidence="3" type="ORF">LP092_10765</name>
    <name evidence="4" type="ORF">LP129_10720</name>
</gene>
<dbReference type="Proteomes" id="UP001163632">
    <property type="component" value="Chromosome"/>
</dbReference>
<dbReference type="RefSeq" id="WP_162860421.1">
    <property type="nucleotide sequence ID" value="NZ_CP030241.1"/>
</dbReference>
<dbReference type="PANTHER" id="PTHR30469">
    <property type="entry name" value="MULTIDRUG RESISTANCE PROTEIN MDTA"/>
    <property type="match status" value="1"/>
</dbReference>
<evidence type="ECO:0000259" key="2">
    <source>
        <dbReference type="Pfam" id="PF25917"/>
    </source>
</evidence>
<dbReference type="EMBL" id="CP087830">
    <property type="protein sequence ID" value="UZA02437.1"/>
    <property type="molecule type" value="Genomic_DNA"/>
</dbReference>
<dbReference type="GeneID" id="77187968"/>
<dbReference type="PANTHER" id="PTHR30469:SF33">
    <property type="entry name" value="SLR1207 PROTEIN"/>
    <property type="match status" value="1"/>
</dbReference>
<dbReference type="GO" id="GO:0015562">
    <property type="term" value="F:efflux transmembrane transporter activity"/>
    <property type="evidence" value="ECO:0007669"/>
    <property type="project" value="TreeGrafter"/>
</dbReference>
<sequence>MGDIENTVMASGKVKPIYSVDVGAQVSGRIVKLYVDVGDEVKKGDLIAQINQVEQKTPSPMQVPIYNKPKRALPKPKQIWRPVKAMWQAQKPPYKHALPNSKKPNSPLLAWRAF</sequence>
<name>A0AAQ2Q1D0_MORBO</name>
<dbReference type="AlphaFoldDB" id="A0AAQ2Q1D0"/>
<dbReference type="GO" id="GO:1990281">
    <property type="term" value="C:efflux pump complex"/>
    <property type="evidence" value="ECO:0007669"/>
    <property type="project" value="TreeGrafter"/>
</dbReference>
<dbReference type="Pfam" id="PF25917">
    <property type="entry name" value="BSH_RND"/>
    <property type="match status" value="1"/>
</dbReference>
<feature type="domain" description="Multidrug resistance protein MdtA-like barrel-sandwich hybrid" evidence="2">
    <location>
        <begin position="20"/>
        <end position="63"/>
    </location>
</feature>
<reference evidence="4 5" key="1">
    <citation type="journal article" date="2022" name="BMC Microbiol.">
        <title>Whole genome sequencing of Moraxella bovis strains from North America reveals two genotypes with different genetic determinants.</title>
        <authorList>
            <person name="Wynn E.L."/>
            <person name="Hille M.M."/>
            <person name="Loy J.D."/>
            <person name="Schuller G."/>
            <person name="Kuhn K.L."/>
            <person name="Dickey A.M."/>
            <person name="Bono J.L."/>
            <person name="Clawson M.L."/>
        </authorList>
    </citation>
    <scope>NUCLEOTIDE SEQUENCE [LARGE SCALE GENOMIC DNA]</scope>
    <source>
        <strain evidence="3">SAM102599</strain>
        <strain evidence="4 5">SAM57978</strain>
    </source>
</reference>
<proteinExistence type="inferred from homology"/>
<dbReference type="InterPro" id="IPR058625">
    <property type="entry name" value="MdtA-like_BSH"/>
</dbReference>
<keyword evidence="6" id="KW-1185">Reference proteome</keyword>
<dbReference type="EMBL" id="CP087781">
    <property type="protein sequence ID" value="UZA50971.1"/>
    <property type="molecule type" value="Genomic_DNA"/>
</dbReference>
<evidence type="ECO:0000256" key="1">
    <source>
        <dbReference type="ARBA" id="ARBA00009477"/>
    </source>
</evidence>
<organism evidence="4 5">
    <name type="scientific">Moraxella bovis</name>
    <dbReference type="NCBI Taxonomy" id="476"/>
    <lineage>
        <taxon>Bacteria</taxon>
        <taxon>Pseudomonadati</taxon>
        <taxon>Pseudomonadota</taxon>
        <taxon>Gammaproteobacteria</taxon>
        <taxon>Moraxellales</taxon>
        <taxon>Moraxellaceae</taxon>
        <taxon>Moraxella</taxon>
    </lineage>
</organism>